<accession>A0A9P9KBI3</accession>
<evidence type="ECO:0000313" key="3">
    <source>
        <dbReference type="Proteomes" id="UP000720189"/>
    </source>
</evidence>
<dbReference type="GeneID" id="70216107"/>
<evidence type="ECO:0008006" key="4">
    <source>
        <dbReference type="Google" id="ProtNLM"/>
    </source>
</evidence>
<dbReference type="PANTHER" id="PTHR22893">
    <property type="entry name" value="NADH OXIDOREDUCTASE-RELATED"/>
    <property type="match status" value="1"/>
</dbReference>
<dbReference type="InterPro" id="IPR013785">
    <property type="entry name" value="Aldolase_TIM"/>
</dbReference>
<feature type="non-terminal residue" evidence="2">
    <location>
        <position position="1"/>
    </location>
</feature>
<name>A0A9P9KBI3_FUSRE</name>
<dbReference type="PANTHER" id="PTHR22893:SF91">
    <property type="entry name" value="NADPH DEHYDROGENASE 2-RELATED"/>
    <property type="match status" value="1"/>
</dbReference>
<dbReference type="SUPFAM" id="SSF51395">
    <property type="entry name" value="FMN-linked oxidoreductases"/>
    <property type="match status" value="1"/>
</dbReference>
<dbReference type="GO" id="GO:0016491">
    <property type="term" value="F:oxidoreductase activity"/>
    <property type="evidence" value="ECO:0007669"/>
    <property type="project" value="InterPro"/>
</dbReference>
<proteinExistence type="predicted"/>
<dbReference type="OrthoDB" id="276546at2759"/>
<organism evidence="2 3">
    <name type="scientific">Fusarium redolens</name>
    <dbReference type="NCBI Taxonomy" id="48865"/>
    <lineage>
        <taxon>Eukaryota</taxon>
        <taxon>Fungi</taxon>
        <taxon>Dikarya</taxon>
        <taxon>Ascomycota</taxon>
        <taxon>Pezizomycotina</taxon>
        <taxon>Sordariomycetes</taxon>
        <taxon>Hypocreomycetidae</taxon>
        <taxon>Hypocreales</taxon>
        <taxon>Nectriaceae</taxon>
        <taxon>Fusarium</taxon>
        <taxon>Fusarium redolens species complex</taxon>
    </lineage>
</organism>
<evidence type="ECO:0000256" key="1">
    <source>
        <dbReference type="ARBA" id="ARBA00022630"/>
    </source>
</evidence>
<keyword evidence="1" id="KW-0285">Flavoprotein</keyword>
<dbReference type="Gene3D" id="3.20.20.70">
    <property type="entry name" value="Aldolase class I"/>
    <property type="match status" value="1"/>
</dbReference>
<feature type="non-terminal residue" evidence="2">
    <location>
        <position position="76"/>
    </location>
</feature>
<evidence type="ECO:0000313" key="2">
    <source>
        <dbReference type="EMBL" id="KAH7255088.1"/>
    </source>
</evidence>
<dbReference type="GO" id="GO:0010181">
    <property type="term" value="F:FMN binding"/>
    <property type="evidence" value="ECO:0007669"/>
    <property type="project" value="InterPro"/>
</dbReference>
<sequence>PTVLVGNGGYTAASGLLTVQDDLADAISYGRRFISNPDLVQRLRLGQPLSPYDRDTFYTHGAEGYTSYSNFEEHKR</sequence>
<dbReference type="AlphaFoldDB" id="A0A9P9KBI3"/>
<dbReference type="RefSeq" id="XP_046050657.1">
    <property type="nucleotide sequence ID" value="XM_046186153.1"/>
</dbReference>
<comment type="caution">
    <text evidence="2">The sequence shown here is derived from an EMBL/GenBank/DDBJ whole genome shotgun (WGS) entry which is preliminary data.</text>
</comment>
<reference evidence="2" key="1">
    <citation type="journal article" date="2021" name="Nat. Commun.">
        <title>Genetic determinants of endophytism in the Arabidopsis root mycobiome.</title>
        <authorList>
            <person name="Mesny F."/>
            <person name="Miyauchi S."/>
            <person name="Thiergart T."/>
            <person name="Pickel B."/>
            <person name="Atanasova L."/>
            <person name="Karlsson M."/>
            <person name="Huettel B."/>
            <person name="Barry K.W."/>
            <person name="Haridas S."/>
            <person name="Chen C."/>
            <person name="Bauer D."/>
            <person name="Andreopoulos W."/>
            <person name="Pangilinan J."/>
            <person name="LaButti K."/>
            <person name="Riley R."/>
            <person name="Lipzen A."/>
            <person name="Clum A."/>
            <person name="Drula E."/>
            <person name="Henrissat B."/>
            <person name="Kohler A."/>
            <person name="Grigoriev I.V."/>
            <person name="Martin F.M."/>
            <person name="Hacquard S."/>
        </authorList>
    </citation>
    <scope>NUCLEOTIDE SEQUENCE</scope>
    <source>
        <strain evidence="2">MPI-CAGE-AT-0023</strain>
    </source>
</reference>
<dbReference type="Proteomes" id="UP000720189">
    <property type="component" value="Unassembled WGS sequence"/>
</dbReference>
<keyword evidence="3" id="KW-1185">Reference proteome</keyword>
<protein>
    <recommendedName>
        <fullName evidence="4">Alkene reductase</fullName>
    </recommendedName>
</protein>
<gene>
    <name evidence="2" type="ORF">BKA55DRAFT_473019</name>
</gene>
<dbReference type="EMBL" id="JAGMUX010000006">
    <property type="protein sequence ID" value="KAH7255088.1"/>
    <property type="molecule type" value="Genomic_DNA"/>
</dbReference>
<dbReference type="InterPro" id="IPR045247">
    <property type="entry name" value="Oye-like"/>
</dbReference>